<dbReference type="Pfam" id="PF00027">
    <property type="entry name" value="cNMP_binding"/>
    <property type="match status" value="1"/>
</dbReference>
<dbReference type="SMART" id="SM00419">
    <property type="entry name" value="HTH_CRP"/>
    <property type="match status" value="1"/>
</dbReference>
<dbReference type="InterPro" id="IPR050397">
    <property type="entry name" value="Env_Response_Regulators"/>
</dbReference>
<dbReference type="RefSeq" id="WP_121220650.1">
    <property type="nucleotide sequence ID" value="NZ_RBIG01000002.1"/>
</dbReference>
<dbReference type="SMART" id="SM00100">
    <property type="entry name" value="cNMP"/>
    <property type="match status" value="1"/>
</dbReference>
<dbReference type="InterPro" id="IPR018490">
    <property type="entry name" value="cNMP-bd_dom_sf"/>
</dbReference>
<dbReference type="EMBL" id="RBIG01000002">
    <property type="protein sequence ID" value="RKQ69865.1"/>
    <property type="molecule type" value="Genomic_DNA"/>
</dbReference>
<accession>A0A420WFY7</accession>
<dbReference type="SUPFAM" id="SSF46785">
    <property type="entry name" value="Winged helix' DNA-binding domain"/>
    <property type="match status" value="1"/>
</dbReference>
<dbReference type="PROSITE" id="PS50042">
    <property type="entry name" value="CNMP_BINDING_3"/>
    <property type="match status" value="1"/>
</dbReference>
<dbReference type="CDD" id="cd00092">
    <property type="entry name" value="HTH_CRP"/>
    <property type="match status" value="1"/>
</dbReference>
<dbReference type="CDD" id="cd00038">
    <property type="entry name" value="CAP_ED"/>
    <property type="match status" value="1"/>
</dbReference>
<dbReference type="GO" id="GO:0003700">
    <property type="term" value="F:DNA-binding transcription factor activity"/>
    <property type="evidence" value="ECO:0007669"/>
    <property type="project" value="TreeGrafter"/>
</dbReference>
<dbReference type="Pfam" id="PF13545">
    <property type="entry name" value="HTH_Crp_2"/>
    <property type="match status" value="1"/>
</dbReference>
<feature type="domain" description="Cyclic nucleotide-binding" evidence="4">
    <location>
        <begin position="33"/>
        <end position="102"/>
    </location>
</feature>
<dbReference type="AlphaFoldDB" id="A0A420WFY7"/>
<dbReference type="GO" id="GO:0003677">
    <property type="term" value="F:DNA binding"/>
    <property type="evidence" value="ECO:0007669"/>
    <property type="project" value="UniProtKB-KW"/>
</dbReference>
<reference evidence="6 7" key="1">
    <citation type="submission" date="2018-10" db="EMBL/GenBank/DDBJ databases">
        <title>Comparative analysis of microorganisms from saline springs in Andes Mountain Range, Colombia.</title>
        <authorList>
            <person name="Rubin E."/>
        </authorList>
    </citation>
    <scope>NUCLEOTIDE SEQUENCE [LARGE SCALE GENOMIC DNA]</scope>
    <source>
        <strain evidence="6 7">USBA 36</strain>
    </source>
</reference>
<dbReference type="PRINTS" id="PR00034">
    <property type="entry name" value="HTHCRP"/>
</dbReference>
<dbReference type="PANTHER" id="PTHR24567">
    <property type="entry name" value="CRP FAMILY TRANSCRIPTIONAL REGULATORY PROTEIN"/>
    <property type="match status" value="1"/>
</dbReference>
<dbReference type="PROSITE" id="PS51063">
    <property type="entry name" value="HTH_CRP_2"/>
    <property type="match status" value="1"/>
</dbReference>
<keyword evidence="1" id="KW-0805">Transcription regulation</keyword>
<feature type="domain" description="HTH crp-type" evidence="5">
    <location>
        <begin position="164"/>
        <end position="238"/>
    </location>
</feature>
<organism evidence="6 7">
    <name type="scientific">Oceanibaculum indicum</name>
    <dbReference type="NCBI Taxonomy" id="526216"/>
    <lineage>
        <taxon>Bacteria</taxon>
        <taxon>Pseudomonadati</taxon>
        <taxon>Pseudomonadota</taxon>
        <taxon>Alphaproteobacteria</taxon>
        <taxon>Rhodospirillales</taxon>
        <taxon>Oceanibaculaceae</taxon>
        <taxon>Oceanibaculum</taxon>
    </lineage>
</organism>
<dbReference type="InterPro" id="IPR000595">
    <property type="entry name" value="cNMP-bd_dom"/>
</dbReference>
<dbReference type="PANTHER" id="PTHR24567:SF75">
    <property type="entry name" value="FUMARATE AND NITRATE REDUCTION REGULATORY PROTEIN"/>
    <property type="match status" value="1"/>
</dbReference>
<dbReference type="InterPro" id="IPR036390">
    <property type="entry name" value="WH_DNA-bd_sf"/>
</dbReference>
<dbReference type="Gene3D" id="1.10.10.10">
    <property type="entry name" value="Winged helix-like DNA-binding domain superfamily/Winged helix DNA-binding domain"/>
    <property type="match status" value="1"/>
</dbReference>
<evidence type="ECO:0000256" key="2">
    <source>
        <dbReference type="ARBA" id="ARBA00023125"/>
    </source>
</evidence>
<dbReference type="InterPro" id="IPR036388">
    <property type="entry name" value="WH-like_DNA-bd_sf"/>
</dbReference>
<keyword evidence="3" id="KW-0804">Transcription</keyword>
<dbReference type="InterPro" id="IPR012318">
    <property type="entry name" value="HTH_CRP"/>
</dbReference>
<evidence type="ECO:0000256" key="3">
    <source>
        <dbReference type="ARBA" id="ARBA00023163"/>
    </source>
</evidence>
<evidence type="ECO:0000259" key="4">
    <source>
        <dbReference type="PROSITE" id="PS50042"/>
    </source>
</evidence>
<dbReference type="InterPro" id="IPR014710">
    <property type="entry name" value="RmlC-like_jellyroll"/>
</dbReference>
<dbReference type="FunFam" id="1.10.10.10:FF:000028">
    <property type="entry name" value="Fumarate/nitrate reduction transcriptional regulator Fnr"/>
    <property type="match status" value="1"/>
</dbReference>
<evidence type="ECO:0000256" key="1">
    <source>
        <dbReference type="ARBA" id="ARBA00023015"/>
    </source>
</evidence>
<evidence type="ECO:0000313" key="6">
    <source>
        <dbReference type="EMBL" id="RKQ69865.1"/>
    </source>
</evidence>
<evidence type="ECO:0000259" key="5">
    <source>
        <dbReference type="PROSITE" id="PS51063"/>
    </source>
</evidence>
<evidence type="ECO:0000313" key="7">
    <source>
        <dbReference type="Proteomes" id="UP000277424"/>
    </source>
</evidence>
<dbReference type="Gene3D" id="2.60.120.10">
    <property type="entry name" value="Jelly Rolls"/>
    <property type="match status" value="1"/>
</dbReference>
<comment type="caution">
    <text evidence="6">The sequence shown here is derived from an EMBL/GenBank/DDBJ whole genome shotgun (WGS) entry which is preliminary data.</text>
</comment>
<keyword evidence="2" id="KW-0238">DNA-binding</keyword>
<dbReference type="Proteomes" id="UP000277424">
    <property type="component" value="Unassembled WGS sequence"/>
</dbReference>
<protein>
    <submittedName>
        <fullName evidence="6">CRP/FNR family transcriptional regulator</fullName>
    </submittedName>
</protein>
<dbReference type="SUPFAM" id="SSF51206">
    <property type="entry name" value="cAMP-binding domain-like"/>
    <property type="match status" value="1"/>
</dbReference>
<dbReference type="GO" id="GO:0005829">
    <property type="term" value="C:cytosol"/>
    <property type="evidence" value="ECO:0007669"/>
    <property type="project" value="TreeGrafter"/>
</dbReference>
<gene>
    <name evidence="6" type="ORF">BCL74_1799</name>
</gene>
<sequence>MTGMAQTGKIHCDWQEGALGSPCNACQVRGLTICAPLTHDDLQHMVSIVSERSLEPGDTLFSEGDPADHLFNITAGTMMVYRLLADGRRQVTGFLFPGDFLGLGNDKSYRYSAEALTPATLCRFKRTALQEALQKFPAMEQRLFGMASNELAAAQDQMVLLGRKTAQEKLASFLLMLSKRAERRGQKPTPIPLAMNRSEIGDYLGLTIETTSRVFTKMKQSGVIALLPSSHIDIRDFDALEEMAEQG</sequence>
<dbReference type="OrthoDB" id="7584044at2"/>
<name>A0A420WFY7_9PROT</name>
<proteinExistence type="predicted"/>